<organism evidence="2 3">
    <name type="scientific">Vandammella animalimorsus</name>
    <dbReference type="NCBI Taxonomy" id="2029117"/>
    <lineage>
        <taxon>Bacteria</taxon>
        <taxon>Pseudomonadati</taxon>
        <taxon>Pseudomonadota</taxon>
        <taxon>Betaproteobacteria</taxon>
        <taxon>Burkholderiales</taxon>
        <taxon>Comamonadaceae</taxon>
        <taxon>Vandammella</taxon>
    </lineage>
</organism>
<feature type="transmembrane region" description="Helical" evidence="1">
    <location>
        <begin position="14"/>
        <end position="38"/>
    </location>
</feature>
<dbReference type="RefSeq" id="WP_095549188.1">
    <property type="nucleotide sequence ID" value="NZ_NSJF01000002.1"/>
</dbReference>
<dbReference type="Proteomes" id="UP000217999">
    <property type="component" value="Unassembled WGS sequence"/>
</dbReference>
<dbReference type="EMBL" id="NSJF01000002">
    <property type="protein sequence ID" value="PAT35056.1"/>
    <property type="molecule type" value="Genomic_DNA"/>
</dbReference>
<keyword evidence="1" id="KW-0472">Membrane</keyword>
<evidence type="ECO:0000313" key="3">
    <source>
        <dbReference type="Proteomes" id="UP000217999"/>
    </source>
</evidence>
<protein>
    <submittedName>
        <fullName evidence="2">Pilus assembly protein</fullName>
    </submittedName>
</protein>
<evidence type="ECO:0000313" key="2">
    <source>
        <dbReference type="EMBL" id="PAT35056.1"/>
    </source>
</evidence>
<evidence type="ECO:0000256" key="1">
    <source>
        <dbReference type="SAM" id="Phobius"/>
    </source>
</evidence>
<keyword evidence="1" id="KW-0812">Transmembrane</keyword>
<gene>
    <name evidence="2" type="ORF">CK620_03790</name>
</gene>
<dbReference type="AlphaFoldDB" id="A0A2A2AB62"/>
<reference evidence="2 3" key="1">
    <citation type="submission" date="2017-08" db="EMBL/GenBank/DDBJ databases">
        <title>WGS of Clinical strains of the CDC Group NO-1 linked to zoonotic infections in humans.</title>
        <authorList>
            <person name="Bernier A.-M."/>
            <person name="Bernard K."/>
        </authorList>
    </citation>
    <scope>NUCLEOTIDE SEQUENCE [LARGE SCALE GENOMIC DNA]</scope>
    <source>
        <strain evidence="2 3">NML03-0146</strain>
    </source>
</reference>
<sequence>MQARLDLIKQKAKAFGWHVLASAALALAALGLVLGLWYPHPYRDLSGGVGLLGLIIGIDIIAGPLLTLLVYHPQKTRRALLVDFSVIGLLQLLALAYGLSVAVAARPVHLVFEKDLFRVVHASDVYHTVGAAPHLPLSGPTLLATQMPHEAAASNQILKDALERGIFEAYRPELWRPYAQAHAQVLQAARPAALLLSANPALRQQTQNILQSKRLRQEDLLYLPVVGRDFVVWTVLIGKHDAKPRAYLPFDPFNHQVAPH</sequence>
<feature type="transmembrane region" description="Helical" evidence="1">
    <location>
        <begin position="50"/>
        <end position="71"/>
    </location>
</feature>
<proteinExistence type="predicted"/>
<feature type="transmembrane region" description="Helical" evidence="1">
    <location>
        <begin position="80"/>
        <end position="105"/>
    </location>
</feature>
<accession>A0A2A2AB62</accession>
<name>A0A2A2AB62_9BURK</name>
<comment type="caution">
    <text evidence="2">The sequence shown here is derived from an EMBL/GenBank/DDBJ whole genome shotgun (WGS) entry which is preliminary data.</text>
</comment>
<keyword evidence="1" id="KW-1133">Transmembrane helix</keyword>